<proteinExistence type="predicted"/>
<dbReference type="AlphaFoldDB" id="A0A1W0X6D8"/>
<sequence length="225" mass="24900">MVVDTDFGISQVVGDFGEFFLADRTTRANTEYLTLKYVIGGASETVIGAYVACSKVLGHRVICAGDLYPSTKRLYDDLIAKLVTESGKVEKVGGNSWPANKPDCFLDAGLAVHYRQAVLSKMMDVDTNELIADHLMAYVEASVMELTSAEEVVAEPLRSAECCYSHHDPSYVKIHLKTMHPLYKPPELQQERLMKMNKIVQVTESDHDSQILVGNEIPSPIPTAY</sequence>
<evidence type="ECO:0000313" key="2">
    <source>
        <dbReference type="Proteomes" id="UP000192578"/>
    </source>
</evidence>
<reference evidence="2" key="1">
    <citation type="submission" date="2017-01" db="EMBL/GenBank/DDBJ databases">
        <title>Comparative genomics of anhydrobiosis in the tardigrade Hypsibius dujardini.</title>
        <authorList>
            <person name="Yoshida Y."/>
            <person name="Koutsovoulos G."/>
            <person name="Laetsch D."/>
            <person name="Stevens L."/>
            <person name="Kumar S."/>
            <person name="Horikawa D."/>
            <person name="Ishino K."/>
            <person name="Komine S."/>
            <person name="Tomita M."/>
            <person name="Blaxter M."/>
            <person name="Arakawa K."/>
        </authorList>
    </citation>
    <scope>NUCLEOTIDE SEQUENCE [LARGE SCALE GENOMIC DNA]</scope>
    <source>
        <strain evidence="2">Z151</strain>
    </source>
</reference>
<gene>
    <name evidence="1" type="ORF">BV898_03346</name>
</gene>
<accession>A0A1W0X6D8</accession>
<organism evidence="1 2">
    <name type="scientific">Hypsibius exemplaris</name>
    <name type="common">Freshwater tardigrade</name>
    <dbReference type="NCBI Taxonomy" id="2072580"/>
    <lineage>
        <taxon>Eukaryota</taxon>
        <taxon>Metazoa</taxon>
        <taxon>Ecdysozoa</taxon>
        <taxon>Tardigrada</taxon>
        <taxon>Eutardigrada</taxon>
        <taxon>Parachela</taxon>
        <taxon>Hypsibioidea</taxon>
        <taxon>Hypsibiidae</taxon>
        <taxon>Hypsibius</taxon>
    </lineage>
</organism>
<dbReference type="Proteomes" id="UP000192578">
    <property type="component" value="Unassembled WGS sequence"/>
</dbReference>
<name>A0A1W0X6D8_HYPEX</name>
<dbReference type="EMBL" id="MTYJ01000015">
    <property type="protein sequence ID" value="OQV22920.1"/>
    <property type="molecule type" value="Genomic_DNA"/>
</dbReference>
<comment type="caution">
    <text evidence="1">The sequence shown here is derived from an EMBL/GenBank/DDBJ whole genome shotgun (WGS) entry which is preliminary data.</text>
</comment>
<evidence type="ECO:0000313" key="1">
    <source>
        <dbReference type="EMBL" id="OQV22920.1"/>
    </source>
</evidence>
<protein>
    <submittedName>
        <fullName evidence="1">Uncharacterized protein</fullName>
    </submittedName>
</protein>
<keyword evidence="2" id="KW-1185">Reference proteome</keyword>